<dbReference type="Pfam" id="PF01166">
    <property type="entry name" value="TSC22"/>
    <property type="match status" value="1"/>
</dbReference>
<accession>A0A834IW30</accession>
<dbReference type="GO" id="GO:0006357">
    <property type="term" value="P:regulation of transcription by RNA polymerase II"/>
    <property type="evidence" value="ECO:0007669"/>
    <property type="project" value="InterPro"/>
</dbReference>
<dbReference type="GO" id="GO:0005829">
    <property type="term" value="C:cytosol"/>
    <property type="evidence" value="ECO:0007669"/>
    <property type="project" value="TreeGrafter"/>
</dbReference>
<dbReference type="Proteomes" id="UP000625711">
    <property type="component" value="Unassembled WGS sequence"/>
</dbReference>
<dbReference type="GO" id="GO:0008284">
    <property type="term" value="P:positive regulation of cell population proliferation"/>
    <property type="evidence" value="ECO:0007669"/>
    <property type="project" value="TreeGrafter"/>
</dbReference>
<evidence type="ECO:0000313" key="3">
    <source>
        <dbReference type="EMBL" id="KAF7287405.1"/>
    </source>
</evidence>
<reference evidence="3" key="1">
    <citation type="submission" date="2020-08" db="EMBL/GenBank/DDBJ databases">
        <title>Genome sequencing and assembly of the red palm weevil Rhynchophorus ferrugineus.</title>
        <authorList>
            <person name="Dias G.B."/>
            <person name="Bergman C.M."/>
            <person name="Manee M."/>
        </authorList>
    </citation>
    <scope>NUCLEOTIDE SEQUENCE</scope>
    <source>
        <strain evidence="3">AA-2017</strain>
        <tissue evidence="3">Whole larva</tissue>
    </source>
</reference>
<dbReference type="AlphaFoldDB" id="A0A834IW30"/>
<proteinExistence type="predicted"/>
<dbReference type="GO" id="GO:0043066">
    <property type="term" value="P:negative regulation of apoptotic process"/>
    <property type="evidence" value="ECO:0007669"/>
    <property type="project" value="TreeGrafter"/>
</dbReference>
<keyword evidence="1" id="KW-0175">Coiled coil</keyword>
<feature type="coiled-coil region" evidence="1">
    <location>
        <begin position="326"/>
        <end position="353"/>
    </location>
</feature>
<comment type="caution">
    <text evidence="3">The sequence shown here is derived from an EMBL/GenBank/DDBJ whole genome shotgun (WGS) entry which is preliminary data.</text>
</comment>
<dbReference type="InterPro" id="IPR000580">
    <property type="entry name" value="TSC22/Bun"/>
</dbReference>
<protein>
    <submittedName>
        <fullName evidence="3">Uncharacterized protein</fullName>
    </submittedName>
</protein>
<sequence>MATVSNKNKKGTVIHRTTSETLRLGEDILTGQMRSGNSVRKKSQVTSPSCSFQITGVMTRYDLEDESADDLDESHTDEISRVTDNETPSFSEDSKDEQQPIGFSPPSQQIIYNQNLSNANSVVSPVEKHIPASEDEKVEKVEKPKSNINDLGRFRVVKLGSMVPFSRGRWTCYDYLDETSEGKTSMNINTSVTTISCWNATSKPTYLYTGSILMPEEIPIFVPLSTNNLHPLNTVNSLPKSRHVSFTSCNSIETVINNSNLDSNQNKQIYSTVAQNNEMMISTSDHHSSNDNSCVSAPSSTTIDTKIEHALDVVKNHLTHAVRLEVEELKVKINELVERISHLEYENDVLRANVTPDVLATLGNFRKH</sequence>
<dbReference type="Gene3D" id="1.20.5.490">
    <property type="entry name" value="Single helix bin"/>
    <property type="match status" value="1"/>
</dbReference>
<evidence type="ECO:0000256" key="2">
    <source>
        <dbReference type="SAM" id="MobiDB-lite"/>
    </source>
</evidence>
<dbReference type="GO" id="GO:0005634">
    <property type="term" value="C:nucleus"/>
    <property type="evidence" value="ECO:0007669"/>
    <property type="project" value="TreeGrafter"/>
</dbReference>
<dbReference type="SUPFAM" id="SSF58026">
    <property type="entry name" value="Delta-sleep-inducing peptide immunoreactive peptide"/>
    <property type="match status" value="1"/>
</dbReference>
<feature type="compositionally biased region" description="Basic and acidic residues" evidence="2">
    <location>
        <begin position="126"/>
        <end position="143"/>
    </location>
</feature>
<dbReference type="EMBL" id="JAACXV010000013">
    <property type="protein sequence ID" value="KAF7287405.1"/>
    <property type="molecule type" value="Genomic_DNA"/>
</dbReference>
<feature type="compositionally biased region" description="Basic and acidic residues" evidence="2">
    <location>
        <begin position="73"/>
        <end position="84"/>
    </location>
</feature>
<dbReference type="OrthoDB" id="8961796at2759"/>
<dbReference type="CDD" id="cd21936">
    <property type="entry name" value="ZIP_TSC22D"/>
    <property type="match status" value="1"/>
</dbReference>
<dbReference type="PANTHER" id="PTHR46745">
    <property type="entry name" value="TSC22 DOMAIN FAMILY PROTEIN 1"/>
    <property type="match status" value="1"/>
</dbReference>
<name>A0A834IW30_RHYFE</name>
<organism evidence="3 4">
    <name type="scientific">Rhynchophorus ferrugineus</name>
    <name type="common">Red palm weevil</name>
    <name type="synonym">Curculio ferrugineus</name>
    <dbReference type="NCBI Taxonomy" id="354439"/>
    <lineage>
        <taxon>Eukaryota</taxon>
        <taxon>Metazoa</taxon>
        <taxon>Ecdysozoa</taxon>
        <taxon>Arthropoda</taxon>
        <taxon>Hexapoda</taxon>
        <taxon>Insecta</taxon>
        <taxon>Pterygota</taxon>
        <taxon>Neoptera</taxon>
        <taxon>Endopterygota</taxon>
        <taxon>Coleoptera</taxon>
        <taxon>Polyphaga</taxon>
        <taxon>Cucujiformia</taxon>
        <taxon>Curculionidae</taxon>
        <taxon>Dryophthorinae</taxon>
        <taxon>Rhynchophorus</taxon>
    </lineage>
</organism>
<evidence type="ECO:0000313" key="4">
    <source>
        <dbReference type="Proteomes" id="UP000625711"/>
    </source>
</evidence>
<dbReference type="PANTHER" id="PTHR46745:SF1">
    <property type="entry name" value="TSC22 DOMAIN FAMILY PROTEIN 1"/>
    <property type="match status" value="1"/>
</dbReference>
<keyword evidence="4" id="KW-1185">Reference proteome</keyword>
<gene>
    <name evidence="3" type="ORF">GWI33_001383</name>
</gene>
<feature type="region of interest" description="Disordered" evidence="2">
    <location>
        <begin position="67"/>
        <end position="108"/>
    </location>
</feature>
<evidence type="ECO:0000256" key="1">
    <source>
        <dbReference type="SAM" id="Coils"/>
    </source>
</evidence>
<feature type="region of interest" description="Disordered" evidence="2">
    <location>
        <begin position="123"/>
        <end position="143"/>
    </location>
</feature>